<protein>
    <submittedName>
        <fullName evidence="3">Uncharacterized protein</fullName>
    </submittedName>
</protein>
<feature type="compositionally biased region" description="Basic and acidic residues" evidence="1">
    <location>
        <begin position="218"/>
        <end position="237"/>
    </location>
</feature>
<reference evidence="3 4" key="1">
    <citation type="submission" date="2014-06" db="EMBL/GenBank/DDBJ databases">
        <authorList>
            <consortium name="DOE Joint Genome Institute"/>
            <person name="Kuo A."/>
            <person name="Kohler A."/>
            <person name="Nagy L.G."/>
            <person name="Floudas D."/>
            <person name="Copeland A."/>
            <person name="Barry K.W."/>
            <person name="Cichocki N."/>
            <person name="Veneault-Fourrey C."/>
            <person name="LaButti K."/>
            <person name="Lindquist E.A."/>
            <person name="Lipzen A."/>
            <person name="Lundell T."/>
            <person name="Morin E."/>
            <person name="Murat C."/>
            <person name="Sun H."/>
            <person name="Tunlid A."/>
            <person name="Henrissat B."/>
            <person name="Grigoriev I.V."/>
            <person name="Hibbett D.S."/>
            <person name="Martin F."/>
            <person name="Nordberg H.P."/>
            <person name="Cantor M.N."/>
            <person name="Hua S.X."/>
        </authorList>
    </citation>
    <scope>NUCLEOTIDE SEQUENCE [LARGE SCALE GENOMIC DNA]</scope>
    <source>
        <strain evidence="3 4">ATCC 200175</strain>
    </source>
</reference>
<name>A0A0C9SZU1_PAXIN</name>
<dbReference type="AlphaFoldDB" id="A0A0C9SZU1"/>
<evidence type="ECO:0000256" key="1">
    <source>
        <dbReference type="SAM" id="MobiDB-lite"/>
    </source>
</evidence>
<sequence>MTMACEVTPFITTTRVEYSGTTANVSEVVNKTRLNADGSNWPLLLGPAQTLAMISYSSQGMTDNFIVNSMSWTMAKLASNNVTAESMVESYVRGMVEYWATMHRTLLYIDASPTADMMIPMNGTMHVLTMGWQYDAKTYSFALVPITIVMLLTTLAVLIGYLEKRKVPALHDAHQSFDPSNPLDIIFASRSGEAPNDHKAPQVQLKVHDNGQASLMGKDSEDVDERKVDEERGIKTG</sequence>
<keyword evidence="2" id="KW-0472">Membrane</keyword>
<keyword evidence="4" id="KW-1185">Reference proteome</keyword>
<accession>A0A0C9SZU1</accession>
<feature type="transmembrane region" description="Helical" evidence="2">
    <location>
        <begin position="139"/>
        <end position="162"/>
    </location>
</feature>
<organism evidence="3 4">
    <name type="scientific">Paxillus involutus ATCC 200175</name>
    <dbReference type="NCBI Taxonomy" id="664439"/>
    <lineage>
        <taxon>Eukaryota</taxon>
        <taxon>Fungi</taxon>
        <taxon>Dikarya</taxon>
        <taxon>Basidiomycota</taxon>
        <taxon>Agaricomycotina</taxon>
        <taxon>Agaricomycetes</taxon>
        <taxon>Agaricomycetidae</taxon>
        <taxon>Boletales</taxon>
        <taxon>Paxilineae</taxon>
        <taxon>Paxillaceae</taxon>
        <taxon>Paxillus</taxon>
    </lineage>
</organism>
<evidence type="ECO:0000256" key="2">
    <source>
        <dbReference type="SAM" id="Phobius"/>
    </source>
</evidence>
<dbReference type="HOGENOM" id="CLU_1170961_0_0_1"/>
<keyword evidence="2" id="KW-0812">Transmembrane</keyword>
<gene>
    <name evidence="3" type="ORF">PAXINDRAFT_18021</name>
</gene>
<dbReference type="OrthoDB" id="2663773at2759"/>
<dbReference type="Proteomes" id="UP000053647">
    <property type="component" value="Unassembled WGS sequence"/>
</dbReference>
<evidence type="ECO:0000313" key="3">
    <source>
        <dbReference type="EMBL" id="KIJ08875.1"/>
    </source>
</evidence>
<feature type="region of interest" description="Disordered" evidence="1">
    <location>
        <begin position="191"/>
        <end position="237"/>
    </location>
</feature>
<dbReference type="EMBL" id="KN819541">
    <property type="protein sequence ID" value="KIJ08875.1"/>
    <property type="molecule type" value="Genomic_DNA"/>
</dbReference>
<proteinExistence type="predicted"/>
<evidence type="ECO:0000313" key="4">
    <source>
        <dbReference type="Proteomes" id="UP000053647"/>
    </source>
</evidence>
<keyword evidence="2" id="KW-1133">Transmembrane helix</keyword>
<reference evidence="4" key="2">
    <citation type="submission" date="2015-01" db="EMBL/GenBank/DDBJ databases">
        <title>Evolutionary Origins and Diversification of the Mycorrhizal Mutualists.</title>
        <authorList>
            <consortium name="DOE Joint Genome Institute"/>
            <consortium name="Mycorrhizal Genomics Consortium"/>
            <person name="Kohler A."/>
            <person name="Kuo A."/>
            <person name="Nagy L.G."/>
            <person name="Floudas D."/>
            <person name="Copeland A."/>
            <person name="Barry K.W."/>
            <person name="Cichocki N."/>
            <person name="Veneault-Fourrey C."/>
            <person name="LaButti K."/>
            <person name="Lindquist E.A."/>
            <person name="Lipzen A."/>
            <person name="Lundell T."/>
            <person name="Morin E."/>
            <person name="Murat C."/>
            <person name="Riley R."/>
            <person name="Ohm R."/>
            <person name="Sun H."/>
            <person name="Tunlid A."/>
            <person name="Henrissat B."/>
            <person name="Grigoriev I.V."/>
            <person name="Hibbett D.S."/>
            <person name="Martin F."/>
        </authorList>
    </citation>
    <scope>NUCLEOTIDE SEQUENCE [LARGE SCALE GENOMIC DNA]</scope>
    <source>
        <strain evidence="4">ATCC 200175</strain>
    </source>
</reference>